<organism evidence="2 3">
    <name type="scientific">Petromyces alliaceus</name>
    <name type="common">Aspergillus alliaceus</name>
    <dbReference type="NCBI Taxonomy" id="209559"/>
    <lineage>
        <taxon>Eukaryota</taxon>
        <taxon>Fungi</taxon>
        <taxon>Dikarya</taxon>
        <taxon>Ascomycota</taxon>
        <taxon>Pezizomycotina</taxon>
        <taxon>Eurotiomycetes</taxon>
        <taxon>Eurotiomycetidae</taxon>
        <taxon>Eurotiales</taxon>
        <taxon>Aspergillaceae</taxon>
        <taxon>Aspergillus</taxon>
        <taxon>Aspergillus subgen. Circumdati</taxon>
    </lineage>
</organism>
<comment type="caution">
    <text evidence="2">The sequence shown here is derived from an EMBL/GenBank/DDBJ whole genome shotgun (WGS) entry which is preliminary data.</text>
</comment>
<dbReference type="Proteomes" id="UP000541154">
    <property type="component" value="Unassembled WGS sequence"/>
</dbReference>
<evidence type="ECO:0000313" key="3">
    <source>
        <dbReference type="Proteomes" id="UP000541154"/>
    </source>
</evidence>
<dbReference type="PANTHER" id="PTHR12872">
    <property type="entry name" value="ALPHA-N-ACETYLGLUCOSAMINIDASE"/>
    <property type="match status" value="1"/>
</dbReference>
<gene>
    <name evidence="2" type="ORF">ETB97_005345</name>
</gene>
<feature type="domain" description="Alpha-N-acetylglucosaminidase tim-barrel" evidence="1">
    <location>
        <begin position="83"/>
        <end position="134"/>
    </location>
</feature>
<name>A0A8H6ACC6_PETAA</name>
<evidence type="ECO:0000313" key="2">
    <source>
        <dbReference type="EMBL" id="KAF5865104.1"/>
    </source>
</evidence>
<dbReference type="InterPro" id="IPR024733">
    <property type="entry name" value="NAGLU_tim-barrel"/>
</dbReference>
<feature type="domain" description="Alpha-N-acetylglucosaminidase tim-barrel" evidence="1">
    <location>
        <begin position="6"/>
        <end position="62"/>
    </location>
</feature>
<dbReference type="PANTHER" id="PTHR12872:SF1">
    <property type="entry name" value="ALPHA-N-ACETYLGLUCOSAMINIDASE"/>
    <property type="match status" value="1"/>
</dbReference>
<dbReference type="Pfam" id="PF05089">
    <property type="entry name" value="NAGLU"/>
    <property type="match status" value="2"/>
</dbReference>
<sequence>MTGNSNLTVAALWSVNLILAWVGYEKILLDTLQDSGLTEQEILPFFSGPAFQAWNRLGNTQGESRSAACDLGECLTAVALPAESHRSVLLSPLDDTFSELQMNVISRQMQTFGNATHVYALDQFKEDNLASGTRNTCGNYRFI</sequence>
<evidence type="ECO:0000259" key="1">
    <source>
        <dbReference type="Pfam" id="PF05089"/>
    </source>
</evidence>
<keyword evidence="3" id="KW-1185">Reference proteome</keyword>
<reference evidence="2 3" key="1">
    <citation type="submission" date="2019-04" db="EMBL/GenBank/DDBJ databases">
        <title>Aspergillus burnettii sp. nov., novel species from soil in southeast Queensland.</title>
        <authorList>
            <person name="Gilchrist C.L.M."/>
            <person name="Pitt J.I."/>
            <person name="Lange L."/>
            <person name="Lacey H.J."/>
            <person name="Vuong D."/>
            <person name="Midgley D.J."/>
            <person name="Greenfield P."/>
            <person name="Bradbury M."/>
            <person name="Lacey E."/>
            <person name="Busk P.K."/>
            <person name="Pilgaard B."/>
            <person name="Chooi Y.H."/>
            <person name="Piggott A.M."/>
        </authorList>
    </citation>
    <scope>NUCLEOTIDE SEQUENCE [LARGE SCALE GENOMIC DNA]</scope>
    <source>
        <strain evidence="2 3">FRR 5400</strain>
    </source>
</reference>
<dbReference type="EMBL" id="SPNV01000024">
    <property type="protein sequence ID" value="KAF5865104.1"/>
    <property type="molecule type" value="Genomic_DNA"/>
</dbReference>
<proteinExistence type="predicted"/>
<dbReference type="AlphaFoldDB" id="A0A8H6ACC6"/>
<protein>
    <recommendedName>
        <fullName evidence="1">Alpha-N-acetylglucosaminidase tim-barrel domain-containing protein</fullName>
    </recommendedName>
</protein>
<accession>A0A8H6ACC6</accession>
<dbReference type="InterPro" id="IPR007781">
    <property type="entry name" value="NAGLU"/>
</dbReference>
<dbReference type="Gene3D" id="3.20.20.80">
    <property type="entry name" value="Glycosidases"/>
    <property type="match status" value="2"/>
</dbReference>